<dbReference type="InterPro" id="IPR007260">
    <property type="entry name" value="NanE"/>
</dbReference>
<evidence type="ECO:0000256" key="7">
    <source>
        <dbReference type="HAMAP-Rule" id="MF_01235"/>
    </source>
</evidence>
<evidence type="ECO:0000256" key="6">
    <source>
        <dbReference type="ARBA" id="ARBA00023277"/>
    </source>
</evidence>
<dbReference type="NCBIfam" id="NF002231">
    <property type="entry name" value="PRK01130.1"/>
    <property type="match status" value="1"/>
</dbReference>
<evidence type="ECO:0000256" key="1">
    <source>
        <dbReference type="ARBA" id="ARBA00000056"/>
    </source>
</evidence>
<dbReference type="CDD" id="cd04729">
    <property type="entry name" value="NanE"/>
    <property type="match status" value="1"/>
</dbReference>
<comment type="function">
    <text evidence="2 7">Converts N-acetylmannosamine-6-phosphate (ManNAc-6-P) to N-acetylglucosamine-6-phosphate (GlcNAc-6-P).</text>
</comment>
<comment type="similarity">
    <text evidence="4 7">Belongs to the NanE family.</text>
</comment>
<dbReference type="GO" id="GO:0047465">
    <property type="term" value="F:N-acylglucosamine-6-phosphate 2-epimerase activity"/>
    <property type="evidence" value="ECO:0007669"/>
    <property type="project" value="UniProtKB-EC"/>
</dbReference>
<dbReference type="HAMAP" id="MF_01235">
    <property type="entry name" value="ManNAc6P_epimer"/>
    <property type="match status" value="1"/>
</dbReference>
<evidence type="ECO:0000313" key="9">
    <source>
        <dbReference type="Proteomes" id="UP001229346"/>
    </source>
</evidence>
<dbReference type="RefSeq" id="WP_307203685.1">
    <property type="nucleotide sequence ID" value="NZ_JAUSSU010000004.1"/>
</dbReference>
<evidence type="ECO:0000256" key="2">
    <source>
        <dbReference type="ARBA" id="ARBA00002147"/>
    </source>
</evidence>
<organism evidence="8 9">
    <name type="scientific">Paenibacillus harenae</name>
    <dbReference type="NCBI Taxonomy" id="306543"/>
    <lineage>
        <taxon>Bacteria</taxon>
        <taxon>Bacillati</taxon>
        <taxon>Bacillota</taxon>
        <taxon>Bacilli</taxon>
        <taxon>Bacillales</taxon>
        <taxon>Paenibacillaceae</taxon>
        <taxon>Paenibacillus</taxon>
    </lineage>
</organism>
<comment type="pathway">
    <text evidence="3 7">Amino-sugar metabolism; N-acetylneuraminate degradation; D-fructose 6-phosphate from N-acetylneuraminate: step 3/5.</text>
</comment>
<evidence type="ECO:0000256" key="4">
    <source>
        <dbReference type="ARBA" id="ARBA00007439"/>
    </source>
</evidence>
<dbReference type="EMBL" id="JAUSSU010000004">
    <property type="protein sequence ID" value="MDQ0112763.1"/>
    <property type="molecule type" value="Genomic_DNA"/>
</dbReference>
<dbReference type="PANTHER" id="PTHR36204:SF1">
    <property type="entry name" value="N-ACETYLMANNOSAMINE-6-PHOSPHATE 2-EPIMERASE-RELATED"/>
    <property type="match status" value="1"/>
</dbReference>
<accession>A0ABT9U177</accession>
<evidence type="ECO:0000313" key="8">
    <source>
        <dbReference type="EMBL" id="MDQ0112763.1"/>
    </source>
</evidence>
<dbReference type="InterPro" id="IPR011060">
    <property type="entry name" value="RibuloseP-bd_barrel"/>
</dbReference>
<dbReference type="Pfam" id="PF04131">
    <property type="entry name" value="NanE"/>
    <property type="match status" value="1"/>
</dbReference>
<reference evidence="8 9" key="1">
    <citation type="submission" date="2023-07" db="EMBL/GenBank/DDBJ databases">
        <title>Sorghum-associated microbial communities from plants grown in Nebraska, USA.</title>
        <authorList>
            <person name="Schachtman D."/>
        </authorList>
    </citation>
    <scope>NUCLEOTIDE SEQUENCE [LARGE SCALE GENOMIC DNA]</scope>
    <source>
        <strain evidence="8 9">CC482</strain>
    </source>
</reference>
<comment type="caution">
    <text evidence="8">The sequence shown here is derived from an EMBL/GenBank/DDBJ whole genome shotgun (WGS) entry which is preliminary data.</text>
</comment>
<dbReference type="PANTHER" id="PTHR36204">
    <property type="entry name" value="N-ACETYLMANNOSAMINE-6-PHOSPHATE 2-EPIMERASE-RELATED"/>
    <property type="match status" value="1"/>
</dbReference>
<dbReference type="Gene3D" id="3.20.20.70">
    <property type="entry name" value="Aldolase class I"/>
    <property type="match status" value="1"/>
</dbReference>
<dbReference type="Proteomes" id="UP001229346">
    <property type="component" value="Unassembled WGS sequence"/>
</dbReference>
<proteinExistence type="inferred from homology"/>
<keyword evidence="6 7" id="KW-0119">Carbohydrate metabolism</keyword>
<keyword evidence="9" id="KW-1185">Reference proteome</keyword>
<protein>
    <recommendedName>
        <fullName evidence="7">Putative N-acetylmannosamine-6-phosphate 2-epimerase</fullName>
        <ecNumber evidence="7">5.1.3.9</ecNumber>
    </recommendedName>
    <alternativeName>
        <fullName evidence="7">ManNAc-6-P epimerase</fullName>
    </alternativeName>
</protein>
<comment type="catalytic activity">
    <reaction evidence="1 7">
        <text>an N-acyl-D-glucosamine 6-phosphate = an N-acyl-D-mannosamine 6-phosphate</text>
        <dbReference type="Rhea" id="RHEA:23932"/>
        <dbReference type="ChEBI" id="CHEBI:57599"/>
        <dbReference type="ChEBI" id="CHEBI:57666"/>
        <dbReference type="EC" id="5.1.3.9"/>
    </reaction>
</comment>
<sequence>MAVQYGGVRQAGGIMTNPIVAGLKDGFIVSCQALANEPLFGSDMMAAMAVAAEDGGAAAIRANTPQDIAVIKRRCRVPVIGLYKKHYPDSDVYITPTIREVDDVVRAGADIVAIDSTSMTRPGNERLDRLIAEIRKSFPETPIMADVSTFEEGAAAMRLGVDVVSTTLSGYTPYSPQQPSPDIALVARLAALGRAPVFAEGRIWTIEECLRCFEAGAHAVVVGTAITRPQEIVRRFVTRISMQMQGFEG</sequence>
<name>A0ABT9U177_PAEHA</name>
<evidence type="ECO:0000256" key="5">
    <source>
        <dbReference type="ARBA" id="ARBA00023235"/>
    </source>
</evidence>
<evidence type="ECO:0000256" key="3">
    <source>
        <dbReference type="ARBA" id="ARBA00005081"/>
    </source>
</evidence>
<gene>
    <name evidence="7" type="primary">nanE</name>
    <name evidence="8" type="ORF">J2T15_002198</name>
</gene>
<dbReference type="EC" id="5.1.3.9" evidence="7"/>
<keyword evidence="5 7" id="KW-0413">Isomerase</keyword>
<dbReference type="InterPro" id="IPR013785">
    <property type="entry name" value="Aldolase_TIM"/>
</dbReference>
<dbReference type="SUPFAM" id="SSF51366">
    <property type="entry name" value="Ribulose-phoshate binding barrel"/>
    <property type="match status" value="1"/>
</dbReference>